<dbReference type="Gene3D" id="2.40.170.20">
    <property type="entry name" value="TonB-dependent receptor, beta-barrel domain"/>
    <property type="match status" value="1"/>
</dbReference>
<name>A0A975D898_9SPHN</name>
<dbReference type="PROSITE" id="PS52016">
    <property type="entry name" value="TONB_DEPENDENT_REC_3"/>
    <property type="match status" value="1"/>
</dbReference>
<evidence type="ECO:0000256" key="3">
    <source>
        <dbReference type="ARBA" id="ARBA00022452"/>
    </source>
</evidence>
<dbReference type="EMBL" id="CP059320">
    <property type="protein sequence ID" value="QTH24845.1"/>
    <property type="molecule type" value="Genomic_DNA"/>
</dbReference>
<evidence type="ECO:0000256" key="7">
    <source>
        <dbReference type="ARBA" id="ARBA00023065"/>
    </source>
</evidence>
<sequence>MTQDTGAPGEQSSSIGSSNPSPAETDSAGLEEIVVTAQRRSESLQSVPLAVTSLSSERLAQSGITNSDQIALVTPGLTVSTGGGFPQPFLRGVGSDRTANSEPSVATYIDGVYIAYSAGTTQQLFDVERVEVLRGPQGTLYGRNATGGAINIVTKRPSDELSATLSGWLCCKNREA</sequence>
<evidence type="ECO:0000256" key="4">
    <source>
        <dbReference type="ARBA" id="ARBA00022496"/>
    </source>
</evidence>
<keyword evidence="10 11" id="KW-0998">Cell outer membrane</keyword>
<keyword evidence="7" id="KW-0406">Ion transport</keyword>
<feature type="compositionally biased region" description="Low complexity" evidence="12">
    <location>
        <begin position="12"/>
        <end position="21"/>
    </location>
</feature>
<evidence type="ECO:0000256" key="10">
    <source>
        <dbReference type="ARBA" id="ARBA00023237"/>
    </source>
</evidence>
<proteinExistence type="inferred from homology"/>
<protein>
    <submittedName>
        <fullName evidence="14">TonB-dependent receptor</fullName>
    </submittedName>
</protein>
<evidence type="ECO:0000256" key="5">
    <source>
        <dbReference type="ARBA" id="ARBA00022692"/>
    </source>
</evidence>
<keyword evidence="8" id="KW-0798">TonB box</keyword>
<gene>
    <name evidence="14" type="ORF">HRJ34_27610</name>
</gene>
<keyword evidence="14" id="KW-0675">Receptor</keyword>
<dbReference type="Proteomes" id="UP000664914">
    <property type="component" value="Plasmid pIBU218"/>
</dbReference>
<evidence type="ECO:0000313" key="15">
    <source>
        <dbReference type="Proteomes" id="UP000664914"/>
    </source>
</evidence>
<dbReference type="InterPro" id="IPR012910">
    <property type="entry name" value="Plug_dom"/>
</dbReference>
<keyword evidence="5 11" id="KW-0812">Transmembrane</keyword>
<dbReference type="PANTHER" id="PTHR32552">
    <property type="entry name" value="FERRICHROME IRON RECEPTOR-RELATED"/>
    <property type="match status" value="1"/>
</dbReference>
<reference evidence="14" key="2">
    <citation type="submission" date="2021-04" db="EMBL/GenBank/DDBJ databases">
        <title>Isolation and genomic analysis of the ibuprofen-degrading bacterium Sphingomonas strain MPO218.</title>
        <authorList>
            <person name="Aulestia M."/>
            <person name="Flores A."/>
            <person name="Mangas E.L."/>
            <person name="Perez-Pulido A.J."/>
            <person name="Santero E."/>
            <person name="Camacho E.M."/>
        </authorList>
    </citation>
    <scope>NUCLEOTIDE SEQUENCE</scope>
    <source>
        <strain evidence="14">MPO218</strain>
        <plasmid evidence="14">pIBU218</plasmid>
    </source>
</reference>
<geneLocation type="plasmid" evidence="14 15">
    <name>pIBU218</name>
</geneLocation>
<keyword evidence="4" id="KW-0410">Iron transport</keyword>
<dbReference type="GO" id="GO:0009279">
    <property type="term" value="C:cell outer membrane"/>
    <property type="evidence" value="ECO:0007669"/>
    <property type="project" value="UniProtKB-SubCell"/>
</dbReference>
<evidence type="ECO:0000259" key="13">
    <source>
        <dbReference type="Pfam" id="PF07715"/>
    </source>
</evidence>
<dbReference type="PANTHER" id="PTHR32552:SF81">
    <property type="entry name" value="TONB-DEPENDENT OUTER MEMBRANE RECEPTOR"/>
    <property type="match status" value="1"/>
</dbReference>
<keyword evidence="14" id="KW-0614">Plasmid</keyword>
<keyword evidence="9 11" id="KW-0472">Membrane</keyword>
<dbReference type="RefSeq" id="WP_208634556.1">
    <property type="nucleotide sequence ID" value="NZ_CP059320.1"/>
</dbReference>
<keyword evidence="2 11" id="KW-0813">Transport</keyword>
<evidence type="ECO:0000256" key="6">
    <source>
        <dbReference type="ARBA" id="ARBA00023004"/>
    </source>
</evidence>
<dbReference type="SUPFAM" id="SSF56935">
    <property type="entry name" value="Porins"/>
    <property type="match status" value="1"/>
</dbReference>
<comment type="subcellular location">
    <subcellularLocation>
        <location evidence="1 11">Cell outer membrane</location>
        <topology evidence="1 11">Multi-pass membrane protein</topology>
    </subcellularLocation>
</comment>
<evidence type="ECO:0000256" key="8">
    <source>
        <dbReference type="ARBA" id="ARBA00023077"/>
    </source>
</evidence>
<accession>A0A975D898</accession>
<keyword evidence="3 11" id="KW-1134">Transmembrane beta strand</keyword>
<evidence type="ECO:0000256" key="2">
    <source>
        <dbReference type="ARBA" id="ARBA00022448"/>
    </source>
</evidence>
<evidence type="ECO:0000313" key="14">
    <source>
        <dbReference type="EMBL" id="QTH24845.1"/>
    </source>
</evidence>
<evidence type="ECO:0000256" key="12">
    <source>
        <dbReference type="SAM" id="MobiDB-lite"/>
    </source>
</evidence>
<dbReference type="AlphaFoldDB" id="A0A975D898"/>
<feature type="region of interest" description="Disordered" evidence="12">
    <location>
        <begin position="1"/>
        <end position="30"/>
    </location>
</feature>
<evidence type="ECO:0000256" key="9">
    <source>
        <dbReference type="ARBA" id="ARBA00023136"/>
    </source>
</evidence>
<evidence type="ECO:0000256" key="1">
    <source>
        <dbReference type="ARBA" id="ARBA00004571"/>
    </source>
</evidence>
<reference evidence="14" key="1">
    <citation type="submission" date="2020-07" db="EMBL/GenBank/DDBJ databases">
        <authorList>
            <person name="Camacho E."/>
        </authorList>
    </citation>
    <scope>NUCLEOTIDE SEQUENCE</scope>
    <source>
        <strain evidence="14">MPO218</strain>
        <plasmid evidence="14">pIBU218</plasmid>
    </source>
</reference>
<comment type="similarity">
    <text evidence="11">Belongs to the TonB-dependent receptor family.</text>
</comment>
<dbReference type="InterPro" id="IPR039426">
    <property type="entry name" value="TonB-dep_rcpt-like"/>
</dbReference>
<evidence type="ECO:0000256" key="11">
    <source>
        <dbReference type="PROSITE-ProRule" id="PRU01360"/>
    </source>
</evidence>
<keyword evidence="6" id="KW-0408">Iron</keyword>
<dbReference type="Pfam" id="PF07715">
    <property type="entry name" value="Plug"/>
    <property type="match status" value="1"/>
</dbReference>
<dbReference type="InterPro" id="IPR036942">
    <property type="entry name" value="Beta-barrel_TonB_sf"/>
</dbReference>
<dbReference type="GO" id="GO:0006826">
    <property type="term" value="P:iron ion transport"/>
    <property type="evidence" value="ECO:0007669"/>
    <property type="project" value="UniProtKB-KW"/>
</dbReference>
<feature type="domain" description="TonB-dependent receptor plug" evidence="13">
    <location>
        <begin position="44"/>
        <end position="149"/>
    </location>
</feature>
<organism evidence="14 15">
    <name type="scientific">Rhizorhabdus wittichii</name>
    <dbReference type="NCBI Taxonomy" id="160791"/>
    <lineage>
        <taxon>Bacteria</taxon>
        <taxon>Pseudomonadati</taxon>
        <taxon>Pseudomonadota</taxon>
        <taxon>Alphaproteobacteria</taxon>
        <taxon>Sphingomonadales</taxon>
        <taxon>Sphingomonadaceae</taxon>
        <taxon>Rhizorhabdus</taxon>
    </lineage>
</organism>